<name>A0ABV6IRH3_9PROT</name>
<keyword evidence="1 2" id="KW-0456">Lyase</keyword>
<dbReference type="InterPro" id="IPR002220">
    <property type="entry name" value="DapA-like"/>
</dbReference>
<dbReference type="PIRSF" id="PIRSF001365">
    <property type="entry name" value="DHDPS"/>
    <property type="match status" value="1"/>
</dbReference>
<dbReference type="EMBL" id="JBHLVZ010000025">
    <property type="protein sequence ID" value="MFC0386214.1"/>
    <property type="molecule type" value="Genomic_DNA"/>
</dbReference>
<keyword evidence="4" id="KW-1185">Reference proteome</keyword>
<dbReference type="PANTHER" id="PTHR12128">
    <property type="entry name" value="DIHYDRODIPICOLINATE SYNTHASE"/>
    <property type="match status" value="1"/>
</dbReference>
<gene>
    <name evidence="3" type="ORF">ACFFIC_11755</name>
</gene>
<dbReference type="Gene3D" id="3.20.20.70">
    <property type="entry name" value="Aldolase class I"/>
    <property type="match status" value="1"/>
</dbReference>
<protein>
    <submittedName>
        <fullName evidence="3">Dihydrodipicolinate synthase family protein</fullName>
    </submittedName>
</protein>
<evidence type="ECO:0000313" key="4">
    <source>
        <dbReference type="Proteomes" id="UP001589789"/>
    </source>
</evidence>
<dbReference type="Pfam" id="PF00701">
    <property type="entry name" value="DHDPS"/>
    <property type="match status" value="1"/>
</dbReference>
<dbReference type="InterPro" id="IPR013785">
    <property type="entry name" value="Aldolase_TIM"/>
</dbReference>
<comment type="caution">
    <text evidence="3">The sequence shown here is derived from an EMBL/GenBank/DDBJ whole genome shotgun (WGS) entry which is preliminary data.</text>
</comment>
<dbReference type="RefSeq" id="WP_377050465.1">
    <property type="nucleotide sequence ID" value="NZ_JBHLVZ010000025.1"/>
</dbReference>
<dbReference type="PANTHER" id="PTHR12128:SF72">
    <property type="entry name" value="DIHYDRODIPICOLINATE SYNTHASE"/>
    <property type="match status" value="1"/>
</dbReference>
<dbReference type="CDD" id="cd00408">
    <property type="entry name" value="DHDPS-like"/>
    <property type="match status" value="1"/>
</dbReference>
<dbReference type="SMART" id="SM01130">
    <property type="entry name" value="DHDPS"/>
    <property type="match status" value="1"/>
</dbReference>
<reference evidence="3 4" key="1">
    <citation type="submission" date="2024-09" db="EMBL/GenBank/DDBJ databases">
        <authorList>
            <person name="Sun Q."/>
            <person name="Mori K."/>
        </authorList>
    </citation>
    <scope>NUCLEOTIDE SEQUENCE [LARGE SCALE GENOMIC DNA]</scope>
    <source>
        <strain evidence="3 4">CCM 7468</strain>
    </source>
</reference>
<accession>A0ABV6IRH3</accession>
<evidence type="ECO:0000313" key="3">
    <source>
        <dbReference type="EMBL" id="MFC0386214.1"/>
    </source>
</evidence>
<evidence type="ECO:0000256" key="2">
    <source>
        <dbReference type="PIRNR" id="PIRNR001365"/>
    </source>
</evidence>
<dbReference type="PRINTS" id="PR00146">
    <property type="entry name" value="DHPICSNTHASE"/>
</dbReference>
<dbReference type="Proteomes" id="UP001589789">
    <property type="component" value="Unassembled WGS sequence"/>
</dbReference>
<organism evidence="3 4">
    <name type="scientific">Muricoccus vinaceus</name>
    <dbReference type="NCBI Taxonomy" id="424704"/>
    <lineage>
        <taxon>Bacteria</taxon>
        <taxon>Pseudomonadati</taxon>
        <taxon>Pseudomonadota</taxon>
        <taxon>Alphaproteobacteria</taxon>
        <taxon>Acetobacterales</taxon>
        <taxon>Roseomonadaceae</taxon>
        <taxon>Muricoccus</taxon>
    </lineage>
</organism>
<dbReference type="SUPFAM" id="SSF51569">
    <property type="entry name" value="Aldolase"/>
    <property type="match status" value="1"/>
</dbReference>
<comment type="similarity">
    <text evidence="2">Belongs to the DapA family.</text>
</comment>
<sequence>MAKIGWQGVFPAVTTQFRDDFSLDLPATHKVIGNLVRDGVSGLIVCGTVGENTALSLAEKVQVMEAAKDAAAGRVPVIAGIAEFTTAFAKDTAREAARIGLDGIMVMPALVYSAKPHETAAHFRGVASATDLPVMVYNNPPIYKNDVTPDILAMLADVETIVCFKESSGDTRRFTDLRNLVGDRFTLFAGLDDVVVESVLMGAEGWVSGMSNAFPVEGETLFRLAREGRMAELMPIYEWFMPLLHLDARPDLVQCIKLCEAIMGRGSAITRPPRLALPEAEGAEVEAMMRSALAKRPKLPDVGLKIAA</sequence>
<proteinExistence type="inferred from homology"/>
<evidence type="ECO:0000256" key="1">
    <source>
        <dbReference type="ARBA" id="ARBA00023239"/>
    </source>
</evidence>